<feature type="transmembrane region" description="Helical" evidence="10">
    <location>
        <begin position="26"/>
        <end position="44"/>
    </location>
</feature>
<evidence type="ECO:0000256" key="10">
    <source>
        <dbReference type="RuleBase" id="RU364125"/>
    </source>
</evidence>
<dbReference type="RefSeq" id="WP_345180266.1">
    <property type="nucleotide sequence ID" value="NZ_BAABFQ010000007.1"/>
</dbReference>
<dbReference type="EMBL" id="JBHSMD010000004">
    <property type="protein sequence ID" value="MFC5494281.1"/>
    <property type="molecule type" value="Genomic_DNA"/>
</dbReference>
<keyword evidence="11" id="KW-0966">Cell projection</keyword>
<dbReference type="PANTHER" id="PTHR35091">
    <property type="entry name" value="FLAGELLAR PROTEIN FLIL"/>
    <property type="match status" value="1"/>
</dbReference>
<keyword evidence="11" id="KW-0282">Flagellum</keyword>
<comment type="caution">
    <text evidence="11">The sequence shown here is derived from an EMBL/GenBank/DDBJ whole genome shotgun (WGS) entry which is preliminary data.</text>
</comment>
<evidence type="ECO:0000256" key="1">
    <source>
        <dbReference type="ARBA" id="ARBA00002254"/>
    </source>
</evidence>
<evidence type="ECO:0000313" key="12">
    <source>
        <dbReference type="Proteomes" id="UP001595956"/>
    </source>
</evidence>
<evidence type="ECO:0000256" key="9">
    <source>
        <dbReference type="ARBA" id="ARBA00023136"/>
    </source>
</evidence>
<keyword evidence="7 10" id="KW-0283">Flagellar rotation</keyword>
<comment type="function">
    <text evidence="1 10">Controls the rotational direction of flagella during chemotaxis.</text>
</comment>
<name>A0ABW0N136_9ACTN</name>
<dbReference type="PANTHER" id="PTHR35091:SF2">
    <property type="entry name" value="FLAGELLAR PROTEIN FLIL"/>
    <property type="match status" value="1"/>
</dbReference>
<dbReference type="Pfam" id="PF03748">
    <property type="entry name" value="FliL"/>
    <property type="match status" value="1"/>
</dbReference>
<dbReference type="InterPro" id="IPR005503">
    <property type="entry name" value="FliL"/>
</dbReference>
<evidence type="ECO:0000256" key="4">
    <source>
        <dbReference type="ARBA" id="ARBA00022475"/>
    </source>
</evidence>
<keyword evidence="12" id="KW-1185">Reference proteome</keyword>
<keyword evidence="4 10" id="KW-1003">Cell membrane</keyword>
<sequence>MSTKTKDEAETTADGADQPKKSKKKLIIIALVVVLVAGAGYWFFLKPSGAEAAPVPGEVAPLEAIQINLDEGHYLRVGLALQLVEGADEVDGSKALDATIELFSGKSIEEVTAPKERKHLKEELQKELEHLYHGEVLEVYFTDFVTQ</sequence>
<keyword evidence="8 10" id="KW-1133">Transmembrane helix</keyword>
<evidence type="ECO:0000256" key="2">
    <source>
        <dbReference type="ARBA" id="ARBA00004162"/>
    </source>
</evidence>
<comment type="similarity">
    <text evidence="3 10">Belongs to the FliL family.</text>
</comment>
<evidence type="ECO:0000256" key="5">
    <source>
        <dbReference type="ARBA" id="ARBA00022500"/>
    </source>
</evidence>
<accession>A0ABW0N136</accession>
<comment type="subcellular location">
    <subcellularLocation>
        <location evidence="2">Cell membrane</location>
        <topology evidence="2">Single-pass membrane protein</topology>
    </subcellularLocation>
</comment>
<organism evidence="11 12">
    <name type="scientific">Nocardioides caricicola</name>
    <dbReference type="NCBI Taxonomy" id="634770"/>
    <lineage>
        <taxon>Bacteria</taxon>
        <taxon>Bacillati</taxon>
        <taxon>Actinomycetota</taxon>
        <taxon>Actinomycetes</taxon>
        <taxon>Propionibacteriales</taxon>
        <taxon>Nocardioidaceae</taxon>
        <taxon>Nocardioides</taxon>
    </lineage>
</organism>
<keyword evidence="5 10" id="KW-0145">Chemotaxis</keyword>
<dbReference type="Proteomes" id="UP001595956">
    <property type="component" value="Unassembled WGS sequence"/>
</dbReference>
<keyword evidence="6 10" id="KW-0812">Transmembrane</keyword>
<evidence type="ECO:0000256" key="6">
    <source>
        <dbReference type="ARBA" id="ARBA00022692"/>
    </source>
</evidence>
<evidence type="ECO:0000256" key="8">
    <source>
        <dbReference type="ARBA" id="ARBA00022989"/>
    </source>
</evidence>
<proteinExistence type="inferred from homology"/>
<evidence type="ECO:0000256" key="3">
    <source>
        <dbReference type="ARBA" id="ARBA00008281"/>
    </source>
</evidence>
<keyword evidence="9 10" id="KW-0472">Membrane</keyword>
<evidence type="ECO:0000256" key="7">
    <source>
        <dbReference type="ARBA" id="ARBA00022779"/>
    </source>
</evidence>
<evidence type="ECO:0000313" key="11">
    <source>
        <dbReference type="EMBL" id="MFC5494281.1"/>
    </source>
</evidence>
<protein>
    <recommendedName>
        <fullName evidence="10">Flagellar protein FliL</fullName>
    </recommendedName>
</protein>
<gene>
    <name evidence="11" type="primary">fliL</name>
    <name evidence="11" type="ORF">ACFPKY_14280</name>
</gene>
<keyword evidence="11" id="KW-0969">Cilium</keyword>
<reference evidence="12" key="1">
    <citation type="journal article" date="2019" name="Int. J. Syst. Evol. Microbiol.">
        <title>The Global Catalogue of Microorganisms (GCM) 10K type strain sequencing project: providing services to taxonomists for standard genome sequencing and annotation.</title>
        <authorList>
            <consortium name="The Broad Institute Genomics Platform"/>
            <consortium name="The Broad Institute Genome Sequencing Center for Infectious Disease"/>
            <person name="Wu L."/>
            <person name="Ma J."/>
        </authorList>
    </citation>
    <scope>NUCLEOTIDE SEQUENCE [LARGE SCALE GENOMIC DNA]</scope>
    <source>
        <strain evidence="12">KACC 13778</strain>
    </source>
</reference>